<feature type="compositionally biased region" description="Basic and acidic residues" evidence="1">
    <location>
        <begin position="296"/>
        <end position="307"/>
    </location>
</feature>
<dbReference type="PANTHER" id="PTHR45089">
    <property type="entry name" value="DNAJ HEAT SHOCK AMINO-TERMINAL DOMAIN PROTEIN-RELATED"/>
    <property type="match status" value="1"/>
</dbReference>
<feature type="compositionally biased region" description="Polar residues" evidence="1">
    <location>
        <begin position="393"/>
        <end position="404"/>
    </location>
</feature>
<dbReference type="PROSITE" id="PS50076">
    <property type="entry name" value="DNAJ_2"/>
    <property type="match status" value="1"/>
</dbReference>
<dbReference type="Pfam" id="PF00226">
    <property type="entry name" value="DnaJ"/>
    <property type="match status" value="1"/>
</dbReference>
<feature type="compositionally biased region" description="Basic and acidic residues" evidence="1">
    <location>
        <begin position="314"/>
        <end position="326"/>
    </location>
</feature>
<organism evidence="3 4">
    <name type="scientific">Papaver atlanticum</name>
    <dbReference type="NCBI Taxonomy" id="357466"/>
    <lineage>
        <taxon>Eukaryota</taxon>
        <taxon>Viridiplantae</taxon>
        <taxon>Streptophyta</taxon>
        <taxon>Embryophyta</taxon>
        <taxon>Tracheophyta</taxon>
        <taxon>Spermatophyta</taxon>
        <taxon>Magnoliopsida</taxon>
        <taxon>Ranunculales</taxon>
        <taxon>Papaveraceae</taxon>
        <taxon>Papaveroideae</taxon>
        <taxon>Papaver</taxon>
    </lineage>
</organism>
<proteinExistence type="predicted"/>
<gene>
    <name evidence="3" type="ORF">MKW98_020254</name>
</gene>
<dbReference type="PRINTS" id="PR00625">
    <property type="entry name" value="JDOMAIN"/>
</dbReference>
<dbReference type="SMART" id="SM00271">
    <property type="entry name" value="DnaJ"/>
    <property type="match status" value="1"/>
</dbReference>
<dbReference type="SUPFAM" id="SSF46565">
    <property type="entry name" value="Chaperone J-domain"/>
    <property type="match status" value="1"/>
</dbReference>
<dbReference type="CDD" id="cd06257">
    <property type="entry name" value="DnaJ"/>
    <property type="match status" value="1"/>
</dbReference>
<reference evidence="3" key="1">
    <citation type="submission" date="2022-04" db="EMBL/GenBank/DDBJ databases">
        <title>A functionally conserved STORR gene fusion in Papaver species that diverged 16.8 million years ago.</title>
        <authorList>
            <person name="Catania T."/>
        </authorList>
    </citation>
    <scope>NUCLEOTIDE SEQUENCE</scope>
    <source>
        <strain evidence="3">S-188037</strain>
    </source>
</reference>
<dbReference type="InterPro" id="IPR001623">
    <property type="entry name" value="DnaJ_domain"/>
</dbReference>
<dbReference type="InterPro" id="IPR036869">
    <property type="entry name" value="J_dom_sf"/>
</dbReference>
<feature type="region of interest" description="Disordered" evidence="1">
    <location>
        <begin position="149"/>
        <end position="188"/>
    </location>
</feature>
<evidence type="ECO:0000256" key="1">
    <source>
        <dbReference type="SAM" id="MobiDB-lite"/>
    </source>
</evidence>
<feature type="compositionally biased region" description="Polar residues" evidence="1">
    <location>
        <begin position="172"/>
        <end position="188"/>
    </location>
</feature>
<protein>
    <recommendedName>
        <fullName evidence="2">J domain-containing protein</fullName>
    </recommendedName>
</protein>
<evidence type="ECO:0000313" key="3">
    <source>
        <dbReference type="EMBL" id="KAI3953059.1"/>
    </source>
</evidence>
<dbReference type="Proteomes" id="UP001202328">
    <property type="component" value="Unassembled WGS sequence"/>
</dbReference>
<comment type="caution">
    <text evidence="3">The sequence shown here is derived from an EMBL/GenBank/DDBJ whole genome shotgun (WGS) entry which is preliminary data.</text>
</comment>
<dbReference type="Gene3D" id="1.10.287.110">
    <property type="entry name" value="DnaJ domain"/>
    <property type="match status" value="1"/>
</dbReference>
<dbReference type="PANTHER" id="PTHR45089:SF57">
    <property type="entry name" value="DNAJ HEAT SHOCK N-TERMINAL DOMAIN-CONTAINING PROTEIN"/>
    <property type="match status" value="1"/>
</dbReference>
<sequence>MGVCPNLSMKSLKSNREEAVRAKELAEKKMNSKDYVGAQIMITKAQKLYPSIENVSQMLIVCQVHCSAERKVHGSEPDWYDILQIEQTADEACIKKQFKKLAVQLHPDKNKFPGAEAAFKLIGQAQRFLCDPSKQSQFDITLKIMRPGQQRKPQILPSRNDYPSKQPEIHSNPASTEAQFTSMNPHQQKQQQTQSVFWTECLFCGIRYHHYIRIMHRTIRCQECTKPFIAFQLTKQGMPYGVNNREMPQKKEAPSQDCQKMASVSQPPTMSGRDSVAGRAPKPNAKEDVNVGVEAGMKEKSIPDEPKPPGAKNWKRERNYDSKEETGSSWDMEEDGDHKAGQNPGRDTGRSSRRKHDVSYKENLSDKGDIASGSRGETTKINEPVDKVEKASTSEGNAEYSKNN</sequence>
<dbReference type="AlphaFoldDB" id="A0AAD4TDU7"/>
<feature type="compositionally biased region" description="Basic and acidic residues" evidence="1">
    <location>
        <begin position="377"/>
        <end position="392"/>
    </location>
</feature>
<feature type="region of interest" description="Disordered" evidence="1">
    <location>
        <begin position="242"/>
        <end position="404"/>
    </location>
</feature>
<feature type="compositionally biased region" description="Polar residues" evidence="1">
    <location>
        <begin position="256"/>
        <end position="269"/>
    </location>
</feature>
<name>A0AAD4TDU7_9MAGN</name>
<evidence type="ECO:0000313" key="4">
    <source>
        <dbReference type="Proteomes" id="UP001202328"/>
    </source>
</evidence>
<feature type="domain" description="J" evidence="2">
    <location>
        <begin position="78"/>
        <end position="142"/>
    </location>
</feature>
<evidence type="ECO:0000259" key="2">
    <source>
        <dbReference type="PROSITE" id="PS50076"/>
    </source>
</evidence>
<dbReference type="EMBL" id="JAJJMB010002072">
    <property type="protein sequence ID" value="KAI3953059.1"/>
    <property type="molecule type" value="Genomic_DNA"/>
</dbReference>
<feature type="compositionally biased region" description="Basic and acidic residues" evidence="1">
    <location>
        <begin position="357"/>
        <end position="369"/>
    </location>
</feature>
<keyword evidence="4" id="KW-1185">Reference proteome</keyword>
<accession>A0AAD4TDU7</accession>